<proteinExistence type="inferred from homology"/>
<dbReference type="PROSITE" id="PS00671">
    <property type="entry name" value="D_2_HYDROXYACID_DH_3"/>
    <property type="match status" value="1"/>
</dbReference>
<comment type="caution">
    <text evidence="5">The sequence shown here is derived from an EMBL/GenBank/DDBJ whole genome shotgun (WGS) entry which is preliminary data.</text>
</comment>
<dbReference type="InterPro" id="IPR050857">
    <property type="entry name" value="D-2-hydroxyacid_DH"/>
</dbReference>
<reference evidence="5" key="1">
    <citation type="journal article" date="2014" name="Front. Microbiol.">
        <title>High frequency of phylogenetically diverse reductive dehalogenase-homologous genes in deep subseafloor sedimentary metagenomes.</title>
        <authorList>
            <person name="Kawai M."/>
            <person name="Futagami T."/>
            <person name="Toyoda A."/>
            <person name="Takaki Y."/>
            <person name="Nishi S."/>
            <person name="Hori S."/>
            <person name="Arai W."/>
            <person name="Tsubouchi T."/>
            <person name="Morono Y."/>
            <person name="Uchiyama I."/>
            <person name="Ito T."/>
            <person name="Fujiyama A."/>
            <person name="Inagaki F."/>
            <person name="Takami H."/>
        </authorList>
    </citation>
    <scope>NUCLEOTIDE SEQUENCE</scope>
    <source>
        <strain evidence="5">Expedition CK06-06</strain>
    </source>
</reference>
<dbReference type="GO" id="GO:0016616">
    <property type="term" value="F:oxidoreductase activity, acting on the CH-OH group of donors, NAD or NADP as acceptor"/>
    <property type="evidence" value="ECO:0007669"/>
    <property type="project" value="InterPro"/>
</dbReference>
<dbReference type="Pfam" id="PF02826">
    <property type="entry name" value="2-Hacid_dh_C"/>
    <property type="match status" value="1"/>
</dbReference>
<keyword evidence="2" id="KW-0560">Oxidoreductase</keyword>
<feature type="non-terminal residue" evidence="5">
    <location>
        <position position="1"/>
    </location>
</feature>
<dbReference type="SUPFAM" id="SSF52283">
    <property type="entry name" value="Formate/glycerate dehydrogenase catalytic domain-like"/>
    <property type="match status" value="1"/>
</dbReference>
<sequence length="226" mass="25139">ELIRNVQRKILSEKDVEELMRKHNPVGIIAGIEPLTQSILESASRLKVISRCGIDIETIDHKAAKKLGILVTRTHHKPDVPVAELSIAMILSLVRKLGTLDKMVRTNQWERRVTGLLRGKMVGVIGCEILGTRVSSLLSAFECGLMGYDPGVHAHDFCEMVSLDFLIRNSDIITLNMPLREENYHLIGDKQIEMMKEGVIIVNTSRPGLIDEDALVRGLESGKVEG</sequence>
<evidence type="ECO:0000313" key="5">
    <source>
        <dbReference type="EMBL" id="GAH10284.1"/>
    </source>
</evidence>
<dbReference type="PANTHER" id="PTHR42789">
    <property type="entry name" value="D-ISOMER SPECIFIC 2-HYDROXYACID DEHYDROGENASE FAMILY PROTEIN (AFU_ORTHOLOGUE AFUA_6G10090)"/>
    <property type="match status" value="1"/>
</dbReference>
<name>X1DZE0_9ZZZZ</name>
<evidence type="ECO:0000256" key="1">
    <source>
        <dbReference type="ARBA" id="ARBA00005854"/>
    </source>
</evidence>
<gene>
    <name evidence="5" type="ORF">S01H4_57833</name>
</gene>
<evidence type="ECO:0000256" key="3">
    <source>
        <dbReference type="ARBA" id="ARBA00023027"/>
    </source>
</evidence>
<dbReference type="InterPro" id="IPR036291">
    <property type="entry name" value="NAD(P)-bd_dom_sf"/>
</dbReference>
<evidence type="ECO:0000259" key="4">
    <source>
        <dbReference type="Pfam" id="PF02826"/>
    </source>
</evidence>
<dbReference type="PROSITE" id="PS00670">
    <property type="entry name" value="D_2_HYDROXYACID_DH_2"/>
    <property type="match status" value="1"/>
</dbReference>
<dbReference type="PANTHER" id="PTHR42789:SF1">
    <property type="entry name" value="D-ISOMER SPECIFIC 2-HYDROXYACID DEHYDROGENASE FAMILY PROTEIN (AFU_ORTHOLOGUE AFUA_6G10090)"/>
    <property type="match status" value="1"/>
</dbReference>
<dbReference type="InterPro" id="IPR006140">
    <property type="entry name" value="D-isomer_DH_NAD-bd"/>
</dbReference>
<keyword evidence="3" id="KW-0520">NAD</keyword>
<protein>
    <recommendedName>
        <fullName evidence="4">D-isomer specific 2-hydroxyacid dehydrogenase NAD-binding domain-containing protein</fullName>
    </recommendedName>
</protein>
<dbReference type="GO" id="GO:0051287">
    <property type="term" value="F:NAD binding"/>
    <property type="evidence" value="ECO:0007669"/>
    <property type="project" value="InterPro"/>
</dbReference>
<dbReference type="SUPFAM" id="SSF51735">
    <property type="entry name" value="NAD(P)-binding Rossmann-fold domains"/>
    <property type="match status" value="1"/>
</dbReference>
<dbReference type="InterPro" id="IPR029753">
    <property type="entry name" value="D-isomer_DH_CS"/>
</dbReference>
<evidence type="ECO:0000256" key="2">
    <source>
        <dbReference type="ARBA" id="ARBA00023002"/>
    </source>
</evidence>
<comment type="similarity">
    <text evidence="1">Belongs to the D-isomer specific 2-hydroxyacid dehydrogenase family.</text>
</comment>
<dbReference type="EMBL" id="BART01033711">
    <property type="protein sequence ID" value="GAH10284.1"/>
    <property type="molecule type" value="Genomic_DNA"/>
</dbReference>
<feature type="non-terminal residue" evidence="5">
    <location>
        <position position="226"/>
    </location>
</feature>
<accession>X1DZE0</accession>
<feature type="domain" description="D-isomer specific 2-hydroxyacid dehydrogenase NAD-binding" evidence="4">
    <location>
        <begin position="87"/>
        <end position="226"/>
    </location>
</feature>
<dbReference type="AlphaFoldDB" id="X1DZE0"/>
<dbReference type="Gene3D" id="3.40.50.720">
    <property type="entry name" value="NAD(P)-binding Rossmann-like Domain"/>
    <property type="match status" value="2"/>
</dbReference>
<organism evidence="5">
    <name type="scientific">marine sediment metagenome</name>
    <dbReference type="NCBI Taxonomy" id="412755"/>
    <lineage>
        <taxon>unclassified sequences</taxon>
        <taxon>metagenomes</taxon>
        <taxon>ecological metagenomes</taxon>
    </lineage>
</organism>